<name>Q21QA9_ALBFT</name>
<dbReference type="eggNOG" id="ENOG5033JF1">
    <property type="taxonomic scope" value="Bacteria"/>
</dbReference>
<geneLocation type="plasmid" evidence="2">
    <name>pDSM15236</name>
</geneLocation>
<dbReference type="OrthoDB" id="9181930at2"/>
<organism evidence="1 2">
    <name type="scientific">Albidiferax ferrireducens (strain ATCC BAA-621 / DSM 15236 / T118)</name>
    <name type="common">Rhodoferax ferrireducens</name>
    <dbReference type="NCBI Taxonomy" id="338969"/>
    <lineage>
        <taxon>Bacteria</taxon>
        <taxon>Pseudomonadati</taxon>
        <taxon>Pseudomonadota</taxon>
        <taxon>Betaproteobacteria</taxon>
        <taxon>Burkholderiales</taxon>
        <taxon>Comamonadaceae</taxon>
        <taxon>Rhodoferax</taxon>
    </lineage>
</organism>
<dbReference type="AlphaFoldDB" id="Q21QA9"/>
<dbReference type="NCBIfam" id="TIGR03116">
    <property type="entry name" value="cas5_csf3"/>
    <property type="match status" value="1"/>
</dbReference>
<dbReference type="EMBL" id="CP000268">
    <property type="protein sequence ID" value="ABD72036.1"/>
    <property type="molecule type" value="Genomic_DNA"/>
</dbReference>
<gene>
    <name evidence="1" type="ordered locus">Rfer_4350</name>
</gene>
<keyword evidence="2" id="KW-1185">Reference proteome</keyword>
<dbReference type="Proteomes" id="UP000008332">
    <property type="component" value="Plasmid unnamed1"/>
</dbReference>
<reference evidence="2" key="1">
    <citation type="submission" date="2006-02" db="EMBL/GenBank/DDBJ databases">
        <title>Complete sequence of plasmid 1 of Rhodoferax ferrireducens DSM 15236.</title>
        <authorList>
            <person name="Copeland A."/>
            <person name="Lucas S."/>
            <person name="Lapidus A."/>
            <person name="Barry K."/>
            <person name="Detter J.C."/>
            <person name="Glavina del Rio T."/>
            <person name="Hammon N."/>
            <person name="Israni S."/>
            <person name="Pitluck S."/>
            <person name="Brettin T."/>
            <person name="Bruce D."/>
            <person name="Han C."/>
            <person name="Tapia R."/>
            <person name="Gilna P."/>
            <person name="Kiss H."/>
            <person name="Schmutz J."/>
            <person name="Larimer F."/>
            <person name="Land M."/>
            <person name="Kyrpides N."/>
            <person name="Ivanova N."/>
            <person name="Richardson P."/>
        </authorList>
    </citation>
    <scope>NUCLEOTIDE SEQUENCE [LARGE SCALE GENOMIC DNA]</scope>
    <source>
        <strain evidence="2">ATCC BAA-621 / DSM 15236 / T118</strain>
        <plasmid evidence="2">Plasmid pDSM15236</plasmid>
    </source>
</reference>
<evidence type="ECO:0000313" key="1">
    <source>
        <dbReference type="EMBL" id="ABD72036.1"/>
    </source>
</evidence>
<dbReference type="InterPro" id="IPR017547">
    <property type="entry name" value="CRISPR-assoc_prot_Csf3"/>
</dbReference>
<dbReference type="KEGG" id="rfr:Rfer_4350"/>
<dbReference type="HOGENOM" id="CLU_1266411_0_0_4"/>
<sequence>MEPLRIEFKLVGPWSPPAYGVHFDGLIAHAVVRDALRTASVSALGEERQYDHLICDLPFEKYESKAGWCWKASKLQVIGFHGQQRRYLTAKTPVNDMARAIGDGIVEAKGGSIIDTVRGIGKNAALYYTLEHAEELHAWCIGDKEALESLLLEIDGIGVKTRLGHGALAPFEDGRLFRVVADESATTRWKNRNAPDKLEDTMYPGIGSTHSPYWTNKSYCWMPCQA</sequence>
<keyword evidence="1" id="KW-0614">Plasmid</keyword>
<evidence type="ECO:0000313" key="2">
    <source>
        <dbReference type="Proteomes" id="UP000008332"/>
    </source>
</evidence>
<proteinExistence type="predicted"/>
<protein>
    <submittedName>
        <fullName evidence="1">Uncharacterized protein</fullName>
    </submittedName>
</protein>
<accession>Q21QA9</accession>
<dbReference type="RefSeq" id="WP_011458703.1">
    <property type="nucleotide sequence ID" value="NC_007901.1"/>
</dbReference>